<dbReference type="RefSeq" id="WP_213118076.1">
    <property type="nucleotide sequence ID" value="NZ_JAGYPF010000003.1"/>
</dbReference>
<reference evidence="1" key="1">
    <citation type="submission" date="2021-05" db="EMBL/GenBank/DDBJ databases">
        <title>Novel Bacillus species.</title>
        <authorList>
            <person name="Liu G."/>
        </authorList>
    </citation>
    <scope>NUCLEOTIDE SEQUENCE</scope>
    <source>
        <strain evidence="1">FJAT-49825</strain>
    </source>
</reference>
<accession>A0A942U6S1</accession>
<dbReference type="Gene3D" id="3.40.50.410">
    <property type="entry name" value="von Willebrand factor, type A domain"/>
    <property type="match status" value="1"/>
</dbReference>
<dbReference type="EMBL" id="JAGYPF010000003">
    <property type="protein sequence ID" value="MBS4213527.1"/>
    <property type="molecule type" value="Genomic_DNA"/>
</dbReference>
<dbReference type="CDD" id="cd00198">
    <property type="entry name" value="vWFA"/>
    <property type="match status" value="1"/>
</dbReference>
<evidence type="ECO:0000313" key="1">
    <source>
        <dbReference type="EMBL" id="MBS4213527.1"/>
    </source>
</evidence>
<sequence length="198" mass="22585">MNTNLTEIIFLLDRSGSMAGLESDTIGGFNGFIEKHRKLKGDTLVTAVLFDDQYEILWNGIEAKKAKLTDQDYYVRGMTALLDAVGKTILDVGYRLSKKDENKRPGKVIFVITTDGMENASSEFTYEKVKELLRHQQEKYNWEFIFLGANIDAAKEADSLGIDVENAFNFEASEKGVEVMYNMVCEQVMERRLRTRKL</sequence>
<evidence type="ECO:0000313" key="2">
    <source>
        <dbReference type="Proteomes" id="UP000679749"/>
    </source>
</evidence>
<proteinExistence type="predicted"/>
<dbReference type="AlphaFoldDB" id="A0A942U6S1"/>
<organism evidence="1 2">
    <name type="scientific">Neobacillus rhizophilus</name>
    <dbReference type="NCBI Taxonomy" id="2833579"/>
    <lineage>
        <taxon>Bacteria</taxon>
        <taxon>Bacillati</taxon>
        <taxon>Bacillota</taxon>
        <taxon>Bacilli</taxon>
        <taxon>Bacillales</taxon>
        <taxon>Bacillaceae</taxon>
        <taxon>Neobacillus</taxon>
    </lineage>
</organism>
<name>A0A942U6S1_9BACI</name>
<dbReference type="SUPFAM" id="SSF53300">
    <property type="entry name" value="vWA-like"/>
    <property type="match status" value="1"/>
</dbReference>
<comment type="caution">
    <text evidence="1">The sequence shown here is derived from an EMBL/GenBank/DDBJ whole genome shotgun (WGS) entry which is preliminary data.</text>
</comment>
<gene>
    <name evidence="1" type="ORF">KHA99_13820</name>
</gene>
<dbReference type="Proteomes" id="UP000679749">
    <property type="component" value="Unassembled WGS sequence"/>
</dbReference>
<dbReference type="InterPro" id="IPR036465">
    <property type="entry name" value="vWFA_dom_sf"/>
</dbReference>
<keyword evidence="2" id="KW-1185">Reference proteome</keyword>
<protein>
    <submittedName>
        <fullName evidence="1">VWA domain-containing protein</fullName>
    </submittedName>
</protein>